<dbReference type="Proteomes" id="UP000265631">
    <property type="component" value="Unassembled WGS sequence"/>
</dbReference>
<evidence type="ECO:0000256" key="1">
    <source>
        <dbReference type="SAM" id="MobiDB-lite"/>
    </source>
</evidence>
<dbReference type="AlphaFoldDB" id="A0A395MR51"/>
<dbReference type="InterPro" id="IPR011051">
    <property type="entry name" value="RmlC_Cupin_sf"/>
</dbReference>
<accession>A0A395MR51</accession>
<evidence type="ECO:0000313" key="2">
    <source>
        <dbReference type="EMBL" id="RFN50448.1"/>
    </source>
</evidence>
<feature type="compositionally biased region" description="Polar residues" evidence="1">
    <location>
        <begin position="10"/>
        <end position="19"/>
    </location>
</feature>
<dbReference type="STRING" id="2594813.A0A395MR51"/>
<organism evidence="2 3">
    <name type="scientific">Fusarium flagelliforme</name>
    <dbReference type="NCBI Taxonomy" id="2675880"/>
    <lineage>
        <taxon>Eukaryota</taxon>
        <taxon>Fungi</taxon>
        <taxon>Dikarya</taxon>
        <taxon>Ascomycota</taxon>
        <taxon>Pezizomycotina</taxon>
        <taxon>Sordariomycetes</taxon>
        <taxon>Hypocreomycetidae</taxon>
        <taxon>Hypocreales</taxon>
        <taxon>Nectriaceae</taxon>
        <taxon>Fusarium</taxon>
        <taxon>Fusarium incarnatum-equiseti species complex</taxon>
    </lineage>
</organism>
<comment type="caution">
    <text evidence="2">The sequence shown here is derived from an EMBL/GenBank/DDBJ whole genome shotgun (WGS) entry which is preliminary data.</text>
</comment>
<dbReference type="CDD" id="cd02208">
    <property type="entry name" value="cupin_RmlC-like"/>
    <property type="match status" value="1"/>
</dbReference>
<evidence type="ECO:0000313" key="3">
    <source>
        <dbReference type="Proteomes" id="UP000265631"/>
    </source>
</evidence>
<dbReference type="InterPro" id="IPR014710">
    <property type="entry name" value="RmlC-like_jellyroll"/>
</dbReference>
<gene>
    <name evidence="2" type="ORF">FIE12Z_5312</name>
</gene>
<proteinExistence type="predicted"/>
<dbReference type="EMBL" id="PXXK01000137">
    <property type="protein sequence ID" value="RFN50448.1"/>
    <property type="molecule type" value="Genomic_DNA"/>
</dbReference>
<feature type="region of interest" description="Disordered" evidence="1">
    <location>
        <begin position="1"/>
        <end position="27"/>
    </location>
</feature>
<dbReference type="SUPFAM" id="SSF51182">
    <property type="entry name" value="RmlC-like cupins"/>
    <property type="match status" value="1"/>
</dbReference>
<name>A0A395MR51_9HYPO</name>
<reference evidence="2 3" key="1">
    <citation type="journal article" date="2018" name="PLoS Pathog.">
        <title>Evolution of structural diversity of trichothecenes, a family of toxins produced by plant pathogenic and entomopathogenic fungi.</title>
        <authorList>
            <person name="Proctor R.H."/>
            <person name="McCormick S.P."/>
            <person name="Kim H.S."/>
            <person name="Cardoza R.E."/>
            <person name="Stanley A.M."/>
            <person name="Lindo L."/>
            <person name="Kelly A."/>
            <person name="Brown D.W."/>
            <person name="Lee T."/>
            <person name="Vaughan M.M."/>
            <person name="Alexander N.J."/>
            <person name="Busman M."/>
            <person name="Gutierrez S."/>
        </authorList>
    </citation>
    <scope>NUCLEOTIDE SEQUENCE [LARGE SCALE GENOMIC DNA]</scope>
    <source>
        <strain evidence="2 3">NRRL 13405</strain>
    </source>
</reference>
<dbReference type="Gene3D" id="2.60.120.10">
    <property type="entry name" value="Jelly Rolls"/>
    <property type="match status" value="1"/>
</dbReference>
<keyword evidence="3" id="KW-1185">Reference proteome</keyword>
<sequence>MLSFLRSAQPARTNNTANNPIKYDSGRSSVTFAKPNSDYIMTHRIPASTKEDGVSIVAPPFHYHIYQDEFFRLQSGKGNFYRGVGKEPFAVLSDEAGGQRTASIKAGRYHRFENASETDDLVVDIHLSPESYEAEQRFFRNFFGYLDDCREAGRAPSFFQLMVFLHDGDTPLAVPLPWEWLGKVASRLLLWGAAYWGRFVLGYKTTYSEYYEEVKSR</sequence>
<protein>
    <submittedName>
        <fullName evidence="2">Uncharacterized protein</fullName>
    </submittedName>
</protein>